<keyword evidence="9" id="KW-0413">Isomerase</keyword>
<evidence type="ECO:0000256" key="2">
    <source>
        <dbReference type="ARBA" id="ARBA00001946"/>
    </source>
</evidence>
<comment type="catalytic activity">
    <reaction evidence="11">
        <text>O-phospho-L-seryl-[protein] + alpha-D-glucose 1-phosphate = alpha-D-glucose 1,6-bisphosphate + L-seryl-[protein]</text>
        <dbReference type="Rhea" id="RHEA:68748"/>
        <dbReference type="Rhea" id="RHEA-COMP:9863"/>
        <dbReference type="Rhea" id="RHEA-COMP:11604"/>
        <dbReference type="ChEBI" id="CHEBI:29999"/>
        <dbReference type="ChEBI" id="CHEBI:58392"/>
        <dbReference type="ChEBI" id="CHEBI:58601"/>
        <dbReference type="ChEBI" id="CHEBI:83421"/>
    </reaction>
</comment>
<dbReference type="CDD" id="cd03089">
    <property type="entry name" value="PMM_PGM"/>
    <property type="match status" value="1"/>
</dbReference>
<gene>
    <name evidence="16" type="ORF">Bathy01g00930</name>
</gene>
<evidence type="ECO:0000256" key="4">
    <source>
        <dbReference type="ARBA" id="ARBA00012728"/>
    </source>
</evidence>
<evidence type="ECO:0000256" key="11">
    <source>
        <dbReference type="ARBA" id="ARBA00049409"/>
    </source>
</evidence>
<dbReference type="InterPro" id="IPR036900">
    <property type="entry name" value="A-D-PHexomutase_C_sf"/>
</dbReference>
<organism evidence="16 17">
    <name type="scientific">Bathycoccus prasinos</name>
    <dbReference type="NCBI Taxonomy" id="41875"/>
    <lineage>
        <taxon>Eukaryota</taxon>
        <taxon>Viridiplantae</taxon>
        <taxon>Chlorophyta</taxon>
        <taxon>Mamiellophyceae</taxon>
        <taxon>Mamiellales</taxon>
        <taxon>Bathycoccaceae</taxon>
        <taxon>Bathycoccus</taxon>
    </lineage>
</organism>
<evidence type="ECO:0000259" key="14">
    <source>
        <dbReference type="Pfam" id="PF02879"/>
    </source>
</evidence>
<proteinExistence type="inferred from homology"/>
<dbReference type="SUPFAM" id="SSF55957">
    <property type="entry name" value="Phosphoglucomutase, C-terminal domain"/>
    <property type="match status" value="1"/>
</dbReference>
<dbReference type="Proteomes" id="UP000198341">
    <property type="component" value="Chromosome 1"/>
</dbReference>
<name>K8EQ12_9CHLO</name>
<evidence type="ECO:0000259" key="13">
    <source>
        <dbReference type="Pfam" id="PF02878"/>
    </source>
</evidence>
<dbReference type="Pfam" id="PF02880">
    <property type="entry name" value="PGM_PMM_III"/>
    <property type="match status" value="1"/>
</dbReference>
<dbReference type="InterPro" id="IPR005844">
    <property type="entry name" value="A-D-PHexomutase_a/b/a-I"/>
</dbReference>
<evidence type="ECO:0000256" key="7">
    <source>
        <dbReference type="ARBA" id="ARBA00022723"/>
    </source>
</evidence>
<dbReference type="GO" id="GO:0004615">
    <property type="term" value="F:phosphomannomutase activity"/>
    <property type="evidence" value="ECO:0007669"/>
    <property type="project" value="TreeGrafter"/>
</dbReference>
<reference evidence="16 17" key="1">
    <citation type="submission" date="2011-10" db="EMBL/GenBank/DDBJ databases">
        <authorList>
            <person name="Genoscope - CEA"/>
        </authorList>
    </citation>
    <scope>NUCLEOTIDE SEQUENCE [LARGE SCALE GENOMIC DNA]</scope>
    <source>
        <strain evidence="16 17">RCC 1105</strain>
    </source>
</reference>
<dbReference type="Gene3D" id="3.40.120.10">
    <property type="entry name" value="Alpha-D-Glucose-1,6-Bisphosphate, subunit A, domain 3"/>
    <property type="match status" value="3"/>
</dbReference>
<comment type="catalytic activity">
    <reaction evidence="10">
        <text>alpha-D-glucose 1,6-bisphosphate + L-seryl-[protein] = O-phospho-L-seryl-[protein] + alpha-D-glucose 6-phosphate</text>
        <dbReference type="Rhea" id="RHEA:68752"/>
        <dbReference type="Rhea" id="RHEA-COMP:9863"/>
        <dbReference type="Rhea" id="RHEA-COMP:11604"/>
        <dbReference type="ChEBI" id="CHEBI:29999"/>
        <dbReference type="ChEBI" id="CHEBI:58225"/>
        <dbReference type="ChEBI" id="CHEBI:58392"/>
        <dbReference type="ChEBI" id="CHEBI:83421"/>
    </reaction>
</comment>
<dbReference type="EC" id="5.4.2.2" evidence="4"/>
<comment type="cofactor">
    <cofactor evidence="2">
        <name>Mg(2+)</name>
        <dbReference type="ChEBI" id="CHEBI:18420"/>
    </cofactor>
</comment>
<dbReference type="PANTHER" id="PTHR42946">
    <property type="entry name" value="PHOSPHOHEXOSE MUTASE"/>
    <property type="match status" value="1"/>
</dbReference>
<dbReference type="AlphaFoldDB" id="K8EQ12"/>
<dbReference type="GeneID" id="19017829"/>
<sequence length="581" mass="63740">MRAAAFAFCPQKTTETTPFRVFEQRRRHHQQRIGRHFITEFYRRKRRPSSSFSALSSSSEMPKTTPESLKRLQNGSDVRGVALAGVENEPITITPESVFCLGCAFVDWLRETEKCTNNPMCTVGIGRDPRLSGPSLKDAFARGVQFKGGVAIDCELSTTPACFFATVSNRELGPAYEGCVMLTASHLPFNRNGIKFFTKDGGLDKKDVGFMCERAAEYIAEAEKEMAKGGEAKIESRPYIDKYSSILRDKIIKGINDGTNEPLKGFKIVVDAGNGSGGFFATKVLEPLGADCTGSQFLDPDGMFPNHAPNPEEKEAMESATKAVLASKADLGIVFDTDVDRSAVIDSFGKEINRNKLIAVLSHIALQKEPGSTIVTDSVTSSGLKTFIESKGGIHLRYMRGYKNVINKGIELNSKGINAPLMIETSGHGAMKENYNLDDGAYLAVKIIIEAVKRKNAGGGGIGEILESLKEPLESLEVRLKIANPEFKKVGSDVIEQFKQAIESGYFEPNFVCAKENFEGIRAESEAKGWFLLRSSLHDPVMVLNIESDEEGGVKKYAEQIVKWFEEKKFADVDASAIATI</sequence>
<dbReference type="InterPro" id="IPR016055">
    <property type="entry name" value="A-D-PHexomutase_a/b/a-I/II/III"/>
</dbReference>
<dbReference type="Pfam" id="PF02879">
    <property type="entry name" value="PGM_PMM_II"/>
    <property type="match status" value="1"/>
</dbReference>
<protein>
    <recommendedName>
        <fullName evidence="4">phosphoglucomutase (alpha-D-glucose-1,6-bisphosphate-dependent)</fullName>
        <ecNumber evidence="4">5.4.2.2</ecNumber>
    </recommendedName>
</protein>
<keyword evidence="8" id="KW-0460">Magnesium</keyword>
<keyword evidence="5" id="KW-0119">Carbohydrate metabolism</keyword>
<dbReference type="STRING" id="41875.K8EQ12"/>
<comment type="similarity">
    <text evidence="3">Belongs to the phosphohexose mutase family.</text>
</comment>
<evidence type="ECO:0000313" key="17">
    <source>
        <dbReference type="Proteomes" id="UP000198341"/>
    </source>
</evidence>
<dbReference type="Gene3D" id="3.30.310.50">
    <property type="entry name" value="Alpha-D-phosphohexomutase, C-terminal domain"/>
    <property type="match status" value="1"/>
</dbReference>
<feature type="compositionally biased region" description="Polar residues" evidence="12">
    <location>
        <begin position="60"/>
        <end position="72"/>
    </location>
</feature>
<keyword evidence="5" id="KW-0313">Glucose metabolism</keyword>
<feature type="domain" description="Alpha-D-phosphohexomutase alpha/beta/alpha" evidence="13">
    <location>
        <begin position="72"/>
        <end position="208"/>
    </location>
</feature>
<dbReference type="GO" id="GO:0004614">
    <property type="term" value="F:phosphoglucomutase activity"/>
    <property type="evidence" value="ECO:0007669"/>
    <property type="project" value="UniProtKB-EC"/>
</dbReference>
<dbReference type="Pfam" id="PF02878">
    <property type="entry name" value="PGM_PMM_I"/>
    <property type="match status" value="1"/>
</dbReference>
<dbReference type="InterPro" id="IPR005841">
    <property type="entry name" value="Alpha-D-phosphohexomutase_SF"/>
</dbReference>
<evidence type="ECO:0000256" key="5">
    <source>
        <dbReference type="ARBA" id="ARBA00022526"/>
    </source>
</evidence>
<evidence type="ECO:0000256" key="3">
    <source>
        <dbReference type="ARBA" id="ARBA00010231"/>
    </source>
</evidence>
<keyword evidence="6" id="KW-0597">Phosphoprotein</keyword>
<dbReference type="eggNOG" id="KOG1220">
    <property type="taxonomic scope" value="Eukaryota"/>
</dbReference>
<dbReference type="GO" id="GO:0006006">
    <property type="term" value="P:glucose metabolic process"/>
    <property type="evidence" value="ECO:0007669"/>
    <property type="project" value="UniProtKB-KW"/>
</dbReference>
<dbReference type="KEGG" id="bpg:Bathy01g00930"/>
<evidence type="ECO:0000256" key="9">
    <source>
        <dbReference type="ARBA" id="ARBA00023235"/>
    </source>
</evidence>
<dbReference type="InterPro" id="IPR005846">
    <property type="entry name" value="A-D-PHexomutase_a/b/a-III"/>
</dbReference>
<feature type="domain" description="Alpha-D-phosphohexomutase alpha/beta/alpha" evidence="15">
    <location>
        <begin position="354"/>
        <end position="454"/>
    </location>
</feature>
<evidence type="ECO:0000256" key="1">
    <source>
        <dbReference type="ARBA" id="ARBA00000443"/>
    </source>
</evidence>
<dbReference type="RefSeq" id="XP_007515616.1">
    <property type="nucleotide sequence ID" value="XM_007515554.1"/>
</dbReference>
<dbReference type="GO" id="GO:0046872">
    <property type="term" value="F:metal ion binding"/>
    <property type="evidence" value="ECO:0007669"/>
    <property type="project" value="UniProtKB-KW"/>
</dbReference>
<accession>K8EQ12</accession>
<evidence type="ECO:0000256" key="10">
    <source>
        <dbReference type="ARBA" id="ARBA00049318"/>
    </source>
</evidence>
<dbReference type="PRINTS" id="PR00509">
    <property type="entry name" value="PGMPMM"/>
</dbReference>
<feature type="region of interest" description="Disordered" evidence="12">
    <location>
        <begin position="51"/>
        <end position="72"/>
    </location>
</feature>
<dbReference type="OrthoDB" id="1743979at2759"/>
<comment type="catalytic activity">
    <reaction evidence="1">
        <text>alpha-D-glucose 1-phosphate = alpha-D-glucose 6-phosphate</text>
        <dbReference type="Rhea" id="RHEA:23536"/>
        <dbReference type="ChEBI" id="CHEBI:58225"/>
        <dbReference type="ChEBI" id="CHEBI:58601"/>
        <dbReference type="EC" id="5.4.2.2"/>
    </reaction>
</comment>
<evidence type="ECO:0000256" key="12">
    <source>
        <dbReference type="SAM" id="MobiDB-lite"/>
    </source>
</evidence>
<dbReference type="InterPro" id="IPR050060">
    <property type="entry name" value="Phosphoglucosamine_mutase"/>
</dbReference>
<evidence type="ECO:0000256" key="6">
    <source>
        <dbReference type="ARBA" id="ARBA00022553"/>
    </source>
</evidence>
<evidence type="ECO:0000256" key="8">
    <source>
        <dbReference type="ARBA" id="ARBA00022842"/>
    </source>
</evidence>
<evidence type="ECO:0000313" key="16">
    <source>
        <dbReference type="EMBL" id="CCO14495.1"/>
    </source>
</evidence>
<keyword evidence="7" id="KW-0479">Metal-binding</keyword>
<dbReference type="FunFam" id="3.40.120.10:FF:000010">
    <property type="entry name" value="phosphomannomutase/phosphoglucomutase isoform X1"/>
    <property type="match status" value="1"/>
</dbReference>
<dbReference type="SUPFAM" id="SSF53738">
    <property type="entry name" value="Phosphoglucomutase, first 3 domains"/>
    <property type="match status" value="3"/>
</dbReference>
<evidence type="ECO:0000259" key="15">
    <source>
        <dbReference type="Pfam" id="PF02880"/>
    </source>
</evidence>
<keyword evidence="17" id="KW-1185">Reference proteome</keyword>
<feature type="domain" description="Alpha-D-phosphohexomutase alpha/beta/alpha" evidence="14">
    <location>
        <begin position="259"/>
        <end position="347"/>
    </location>
</feature>
<dbReference type="PANTHER" id="PTHR42946:SF1">
    <property type="entry name" value="PHOSPHOGLUCOMUTASE (ALPHA-D-GLUCOSE-1,6-BISPHOSPHATE-DEPENDENT)"/>
    <property type="match status" value="1"/>
</dbReference>
<dbReference type="EMBL" id="FO082278">
    <property type="protein sequence ID" value="CCO14495.1"/>
    <property type="molecule type" value="Genomic_DNA"/>
</dbReference>
<dbReference type="InterPro" id="IPR005845">
    <property type="entry name" value="A-D-PHexomutase_a/b/a-II"/>
</dbReference>